<keyword evidence="1" id="KW-0812">Transmembrane</keyword>
<sequence>MISVDKVEKIYIFINLMENYLKDPVIKKSVSVSYLDGIFAQVFASLASSGSVFLTKFLLFLNGSPLHFGLYSAIGQLSQIFQIVGVILTKELKSRKKLVVQFALWGRLLVILLGLIPFFFSGKSAIYIFLSIFLISNIFQTISANMWIAWISDMIPLQIRGRFFSKRSQLLMIVGLLTGYIFSLIFDLLTKNGNSFSNNFFNLKIIPISFMFLFIFTFAAFMGIVGIIVLQKQPEKEKEIEKESIRDFLAEPFKDKNFIRFLIYNVWWMVALGVGSPFWQPFMLKNLKMSLFEVQIYGTISTISALYFLKPWGLFIDRFGNKTAMRFAIVLGFINPFVWVFATEKIKWIIYFEAFTSGMMWSGANIVATNFVLSIAPDKKRQIYTAVQGTFSGLAMMFSMLISSFFIPKPLTFMNLNLTGEQLLFALTGLLRFTTEIPLSFVKEKTGKPTRDALLYLQQSLKVRLENLIFPLRQKK</sequence>
<feature type="transmembrane region" description="Helical" evidence="1">
    <location>
        <begin position="126"/>
        <end position="150"/>
    </location>
</feature>
<dbReference type="InterPro" id="IPR011701">
    <property type="entry name" value="MFS"/>
</dbReference>
<dbReference type="AlphaFoldDB" id="A0A101I4E4"/>
<evidence type="ECO:0000256" key="1">
    <source>
        <dbReference type="SAM" id="Phobius"/>
    </source>
</evidence>
<evidence type="ECO:0008006" key="4">
    <source>
        <dbReference type="Google" id="ProtNLM"/>
    </source>
</evidence>
<feature type="transmembrane region" description="Helical" evidence="1">
    <location>
        <begin position="294"/>
        <end position="312"/>
    </location>
</feature>
<evidence type="ECO:0000313" key="2">
    <source>
        <dbReference type="EMBL" id="KUK88214.1"/>
    </source>
</evidence>
<accession>A0A101I4E4</accession>
<feature type="transmembrane region" description="Helical" evidence="1">
    <location>
        <begin position="423"/>
        <end position="442"/>
    </location>
</feature>
<keyword evidence="1" id="KW-1133">Transmembrane helix</keyword>
<evidence type="ECO:0000313" key="3">
    <source>
        <dbReference type="Proteomes" id="UP000053467"/>
    </source>
</evidence>
<feature type="transmembrane region" description="Helical" evidence="1">
    <location>
        <begin position="261"/>
        <end position="282"/>
    </location>
</feature>
<feature type="transmembrane region" description="Helical" evidence="1">
    <location>
        <begin position="68"/>
        <end position="88"/>
    </location>
</feature>
<dbReference type="PANTHER" id="PTHR23526:SF2">
    <property type="entry name" value="MAJOR FACILITATOR SUPERFAMILY (MFS) PROFILE DOMAIN-CONTAINING PROTEIN"/>
    <property type="match status" value="1"/>
</dbReference>
<reference evidence="3" key="1">
    <citation type="journal article" date="2015" name="MBio">
        <title>Genome-Resolved Metagenomic Analysis Reveals Roles for Candidate Phyla and Other Microbial Community Members in Biogeochemical Transformations in Oil Reservoirs.</title>
        <authorList>
            <person name="Hu P."/>
            <person name="Tom L."/>
            <person name="Singh A."/>
            <person name="Thomas B.C."/>
            <person name="Baker B.J."/>
            <person name="Piceno Y.M."/>
            <person name="Andersen G.L."/>
            <person name="Banfield J.F."/>
        </authorList>
    </citation>
    <scope>NUCLEOTIDE SEQUENCE [LARGE SCALE GENOMIC DNA]</scope>
</reference>
<feature type="transmembrane region" description="Helical" evidence="1">
    <location>
        <begin position="385"/>
        <end position="407"/>
    </location>
</feature>
<feature type="transmembrane region" description="Helical" evidence="1">
    <location>
        <begin position="170"/>
        <end position="190"/>
    </location>
</feature>
<dbReference type="InterPro" id="IPR036259">
    <property type="entry name" value="MFS_trans_sf"/>
</dbReference>
<organism evidence="2 3">
    <name type="scientific">candidate division TA06 bacterium 34_109</name>
    <dbReference type="NCBI Taxonomy" id="1635277"/>
    <lineage>
        <taxon>Bacteria</taxon>
        <taxon>Bacteria division TA06</taxon>
    </lineage>
</organism>
<feature type="transmembrane region" description="Helical" evidence="1">
    <location>
        <begin position="210"/>
        <end position="230"/>
    </location>
</feature>
<name>A0A101I4E4_UNCT6</name>
<dbReference type="Pfam" id="PF07690">
    <property type="entry name" value="MFS_1"/>
    <property type="match status" value="1"/>
</dbReference>
<dbReference type="Gene3D" id="1.20.1250.20">
    <property type="entry name" value="MFS general substrate transporter like domains"/>
    <property type="match status" value="2"/>
</dbReference>
<comment type="caution">
    <text evidence="2">The sequence shown here is derived from an EMBL/GenBank/DDBJ whole genome shotgun (WGS) entry which is preliminary data.</text>
</comment>
<dbReference type="Proteomes" id="UP000053467">
    <property type="component" value="Unassembled WGS sequence"/>
</dbReference>
<dbReference type="PANTHER" id="PTHR23526">
    <property type="entry name" value="INTEGRAL MEMBRANE TRANSPORT PROTEIN-RELATED"/>
    <property type="match status" value="1"/>
</dbReference>
<proteinExistence type="predicted"/>
<dbReference type="SUPFAM" id="SSF103473">
    <property type="entry name" value="MFS general substrate transporter"/>
    <property type="match status" value="1"/>
</dbReference>
<dbReference type="EMBL" id="LGGX01000001">
    <property type="protein sequence ID" value="KUK88214.1"/>
    <property type="molecule type" value="Genomic_DNA"/>
</dbReference>
<feature type="transmembrane region" description="Helical" evidence="1">
    <location>
        <begin position="38"/>
        <end position="62"/>
    </location>
</feature>
<protein>
    <recommendedName>
        <fullName evidence="4">Major facilitator superfamily MFS_1</fullName>
    </recommendedName>
</protein>
<gene>
    <name evidence="2" type="ORF">XE03_0220</name>
</gene>
<feature type="transmembrane region" description="Helical" evidence="1">
    <location>
        <begin position="324"/>
        <end position="342"/>
    </location>
</feature>
<dbReference type="InterPro" id="IPR052528">
    <property type="entry name" value="Sugar_transport-like"/>
</dbReference>
<feature type="transmembrane region" description="Helical" evidence="1">
    <location>
        <begin position="100"/>
        <end position="120"/>
    </location>
</feature>
<dbReference type="GO" id="GO:0022857">
    <property type="term" value="F:transmembrane transporter activity"/>
    <property type="evidence" value="ECO:0007669"/>
    <property type="project" value="InterPro"/>
</dbReference>
<feature type="transmembrane region" description="Helical" evidence="1">
    <location>
        <begin position="348"/>
        <end position="373"/>
    </location>
</feature>
<keyword evidence="1" id="KW-0472">Membrane</keyword>